<evidence type="ECO:0008006" key="6">
    <source>
        <dbReference type="Google" id="ProtNLM"/>
    </source>
</evidence>
<evidence type="ECO:0000256" key="1">
    <source>
        <dbReference type="PROSITE-ProRule" id="PRU00288"/>
    </source>
</evidence>
<dbReference type="PROSITE" id="PS50096">
    <property type="entry name" value="IQ"/>
    <property type="match status" value="2"/>
</dbReference>
<dbReference type="InterPro" id="IPR043153">
    <property type="entry name" value="DENN_C"/>
</dbReference>
<dbReference type="InterPro" id="IPR001194">
    <property type="entry name" value="cDENN_dom"/>
</dbReference>
<dbReference type="SMART" id="SM00800">
    <property type="entry name" value="uDENN"/>
    <property type="match status" value="1"/>
</dbReference>
<dbReference type="InterPro" id="IPR037516">
    <property type="entry name" value="Tripartite_DENN"/>
</dbReference>
<dbReference type="PROSITE" id="PS50115">
    <property type="entry name" value="ARFGAP"/>
    <property type="match status" value="1"/>
</dbReference>
<dbReference type="InterPro" id="IPR051696">
    <property type="entry name" value="DENN_Domain_GEFs"/>
</dbReference>
<comment type="caution">
    <text evidence="4">The sequence shown here is derived from an EMBL/GenBank/DDBJ whole genome shotgun (WGS) entry which is preliminary data.</text>
</comment>
<keyword evidence="1" id="KW-0479">Metal-binding</keyword>
<dbReference type="Pfam" id="PF02141">
    <property type="entry name" value="DENN"/>
    <property type="match status" value="1"/>
</dbReference>
<keyword evidence="5" id="KW-1185">Reference proteome</keyword>
<evidence type="ECO:0000313" key="4">
    <source>
        <dbReference type="EMBL" id="OQR91311.1"/>
    </source>
</evidence>
<dbReference type="SMART" id="SM00015">
    <property type="entry name" value="IQ"/>
    <property type="match status" value="3"/>
</dbReference>
<dbReference type="Pfam" id="PF01412">
    <property type="entry name" value="ArfGap"/>
    <property type="match status" value="1"/>
</dbReference>
<dbReference type="OrthoDB" id="6019893at2759"/>
<gene>
    <name evidence="4" type="ORF">THRCLA_09040</name>
</gene>
<dbReference type="Proteomes" id="UP000243217">
    <property type="component" value="Unassembled WGS sequence"/>
</dbReference>
<dbReference type="Gene3D" id="3.30.450.200">
    <property type="match status" value="1"/>
</dbReference>
<dbReference type="PANTHER" id="PTHR12296">
    <property type="entry name" value="DENN DOMAIN-CONTAINING PROTEIN 4"/>
    <property type="match status" value="1"/>
</dbReference>
<reference evidence="4 5" key="1">
    <citation type="journal article" date="2014" name="Genome Biol. Evol.">
        <title>The secreted proteins of Achlya hypogyna and Thraustotheca clavata identify the ancestral oomycete secretome and reveal gene acquisitions by horizontal gene transfer.</title>
        <authorList>
            <person name="Misner I."/>
            <person name="Blouin N."/>
            <person name="Leonard G."/>
            <person name="Richards T.A."/>
            <person name="Lane C.E."/>
        </authorList>
    </citation>
    <scope>NUCLEOTIDE SEQUENCE [LARGE SCALE GENOMIC DNA]</scope>
    <source>
        <strain evidence="4 5">ATCC 34112</strain>
    </source>
</reference>
<keyword evidence="1" id="KW-0862">Zinc</keyword>
<dbReference type="GO" id="GO:0005096">
    <property type="term" value="F:GTPase activator activity"/>
    <property type="evidence" value="ECO:0007669"/>
    <property type="project" value="InterPro"/>
</dbReference>
<dbReference type="GO" id="GO:0032483">
    <property type="term" value="P:regulation of Rab protein signal transduction"/>
    <property type="evidence" value="ECO:0007669"/>
    <property type="project" value="TreeGrafter"/>
</dbReference>
<dbReference type="PROSITE" id="PS50211">
    <property type="entry name" value="DENN"/>
    <property type="match status" value="1"/>
</dbReference>
<name>A0A1V9Z028_9STRA</name>
<accession>A0A1V9Z028</accession>
<dbReference type="PRINTS" id="PR00405">
    <property type="entry name" value="REVINTRACTNG"/>
</dbReference>
<dbReference type="EMBL" id="JNBS01002436">
    <property type="protein sequence ID" value="OQR91311.1"/>
    <property type="molecule type" value="Genomic_DNA"/>
</dbReference>
<dbReference type="InterPro" id="IPR005113">
    <property type="entry name" value="uDENN_dom"/>
</dbReference>
<dbReference type="Pfam" id="PF03456">
    <property type="entry name" value="uDENN"/>
    <property type="match status" value="1"/>
</dbReference>
<sequence length="1032" mass="117858">MNRNQQRVADAAKHELCADCCGSLANGAWAAVSFGAFVCLQCAGAHRQLGVQLSRVKSVQMDAWNEEEMKAMLKGNRIVHGIYEKYLKKETKEMVLQALNDGTLLREEWIRLKYEKKLFMKEEGNQYQVAIKKEKRNANGSIVEVSKRLVNYFVVVGRGQFTIGKQNVEHASLGPDDVQFVPTILDSFPDPHSDAPLPSHISQFAFPEGFSLSSTHQSPTFFSFVLTNVSGAKLYACALKFYEELTPLEVISLFAVPQNDSKTTTIPTWAQELSSGTGNGTATSVFCPKCLIVISHHPFFSSFRHFLQQIYRISLSTAPMPLERYISNLVCEVPMPPQGKIQVQLTLPERTLYLARPPKNQMPLADFSFRYLFQVLDIANVMTVVSCLLLEQKVALCSKHLSLLTPIAETLIALLFPFAWQGAYIPVLPSSLLDVIDAPVPFLVGVHSKYLATASRCNDVYFIDLDHNRIISPRNENEQEVVLPKMPERESTKLRAKLLECANIFDPYSVEISKADLAYPCEEYLEPITDFASSGMTVPIPGSLPKNRKSSLGSAERKLNSLSQYGNLNFPSLKLLGHPSSASQMAENRSASEYEQSSNDSSFSVNAFSQEDIRLAFLRFFVSLLKKYATYLNCATSTQTPTQPIFDANSFLRDNSDMFSRPFLSIMIESQMFQRFCEDRLYNPTLNEVVFFDQAINQKLNRSLTIGKKKLDVSFLEDKSDVIRETFVAPTPSTLGLPDNGTLYHYKSFPRLKKCLFGTIRKPRELYATREQQRYVAPVDVHQQIYRLSTCVKDTAASWDATRRLITKLQSYYRAYRHRCEYQRIRKAILCIQHLVLARLKVAIKGFVYAKRYQRLYNGILLLQARYRGKRQQRLYARTRQDIIRLQSVFRGVLARIESHKWRLGLLGDLRNTIFGLWRKAYIPLMYRSKFWMIYDKPDYLSIGVHLDEITRLQAILGLKEENTRMQVYPAKVSSTQPRTPELHSTKAKIFITPVLDVHKRKARARRNNILNSTHSSFEIVREQFYLSCQQS</sequence>
<evidence type="ECO:0000259" key="3">
    <source>
        <dbReference type="PROSITE" id="PS50211"/>
    </source>
</evidence>
<dbReference type="InterPro" id="IPR038508">
    <property type="entry name" value="ArfGAP_dom_sf"/>
</dbReference>
<dbReference type="SMART" id="SM00801">
    <property type="entry name" value="dDENN"/>
    <property type="match status" value="1"/>
</dbReference>
<proteinExistence type="predicted"/>
<organism evidence="4 5">
    <name type="scientific">Thraustotheca clavata</name>
    <dbReference type="NCBI Taxonomy" id="74557"/>
    <lineage>
        <taxon>Eukaryota</taxon>
        <taxon>Sar</taxon>
        <taxon>Stramenopiles</taxon>
        <taxon>Oomycota</taxon>
        <taxon>Saprolegniomycetes</taxon>
        <taxon>Saprolegniales</taxon>
        <taxon>Achlyaceae</taxon>
        <taxon>Thraustotheca</taxon>
    </lineage>
</organism>
<dbReference type="Pfam" id="PF00612">
    <property type="entry name" value="IQ"/>
    <property type="match status" value="2"/>
</dbReference>
<dbReference type="PANTHER" id="PTHR12296:SF21">
    <property type="entry name" value="DENN DOMAIN-CONTAINING PROTEIN 3"/>
    <property type="match status" value="1"/>
</dbReference>
<dbReference type="SMART" id="SM00105">
    <property type="entry name" value="ArfGap"/>
    <property type="match status" value="1"/>
</dbReference>
<evidence type="ECO:0000259" key="2">
    <source>
        <dbReference type="PROSITE" id="PS50115"/>
    </source>
</evidence>
<dbReference type="GO" id="GO:0008270">
    <property type="term" value="F:zinc ion binding"/>
    <property type="evidence" value="ECO:0007669"/>
    <property type="project" value="UniProtKB-KW"/>
</dbReference>
<dbReference type="SUPFAM" id="SSF57863">
    <property type="entry name" value="ArfGap/RecO-like zinc finger"/>
    <property type="match status" value="1"/>
</dbReference>
<dbReference type="Gene3D" id="3.40.50.11500">
    <property type="match status" value="1"/>
</dbReference>
<dbReference type="InterPro" id="IPR037278">
    <property type="entry name" value="ARFGAP/RecO"/>
</dbReference>
<keyword evidence="1" id="KW-0863">Zinc-finger</keyword>
<evidence type="ECO:0000313" key="5">
    <source>
        <dbReference type="Proteomes" id="UP000243217"/>
    </source>
</evidence>
<dbReference type="Pfam" id="PF03455">
    <property type="entry name" value="dDENN"/>
    <property type="match status" value="1"/>
</dbReference>
<dbReference type="InterPro" id="IPR000048">
    <property type="entry name" value="IQ_motif_EF-hand-BS"/>
</dbReference>
<protein>
    <recommendedName>
        <fullName evidence="6">UDENN domain-containing protein</fullName>
    </recommendedName>
</protein>
<dbReference type="GO" id="GO:0031410">
    <property type="term" value="C:cytoplasmic vesicle"/>
    <property type="evidence" value="ECO:0007669"/>
    <property type="project" value="TreeGrafter"/>
</dbReference>
<dbReference type="SMART" id="SM00799">
    <property type="entry name" value="DENN"/>
    <property type="match status" value="1"/>
</dbReference>
<feature type="domain" description="Arf-GAP" evidence="2">
    <location>
        <begin position="1"/>
        <end position="127"/>
    </location>
</feature>
<feature type="domain" description="UDENN" evidence="3">
    <location>
        <begin position="166"/>
        <end position="687"/>
    </location>
</feature>
<dbReference type="InterPro" id="IPR005112">
    <property type="entry name" value="dDENN_dom"/>
</dbReference>
<dbReference type="AlphaFoldDB" id="A0A1V9Z028"/>
<dbReference type="InterPro" id="IPR001164">
    <property type="entry name" value="ArfGAP_dom"/>
</dbReference>
<dbReference type="STRING" id="74557.A0A1V9Z028"/>
<dbReference type="Gene3D" id="1.10.220.150">
    <property type="entry name" value="Arf GTPase activating protein"/>
    <property type="match status" value="1"/>
</dbReference>